<dbReference type="AlphaFoldDB" id="A0A3D9Z7V1"/>
<gene>
    <name evidence="2" type="ORF">DES32_0868</name>
</gene>
<name>A0A3D9Z7V1_9HYPH</name>
<reference evidence="2 3" key="1">
    <citation type="submission" date="2018-08" db="EMBL/GenBank/DDBJ databases">
        <title>Genomic Encyclopedia of Type Strains, Phase IV (KMG-IV): sequencing the most valuable type-strain genomes for metagenomic binning, comparative biology and taxonomic classification.</title>
        <authorList>
            <person name="Goeker M."/>
        </authorList>
    </citation>
    <scope>NUCLEOTIDE SEQUENCE [LARGE SCALE GENOMIC DNA]</scope>
    <source>
        <strain evidence="2 3">BW863</strain>
    </source>
</reference>
<keyword evidence="2" id="KW-0808">Transferase</keyword>
<dbReference type="SUPFAM" id="SSF55729">
    <property type="entry name" value="Acyl-CoA N-acyltransferases (Nat)"/>
    <property type="match status" value="1"/>
</dbReference>
<dbReference type="InterPro" id="IPR016181">
    <property type="entry name" value="Acyl_CoA_acyltransferase"/>
</dbReference>
<organism evidence="2 3">
    <name type="scientific">Methylovirgula ligni</name>
    <dbReference type="NCBI Taxonomy" id="569860"/>
    <lineage>
        <taxon>Bacteria</taxon>
        <taxon>Pseudomonadati</taxon>
        <taxon>Pseudomonadota</taxon>
        <taxon>Alphaproteobacteria</taxon>
        <taxon>Hyphomicrobiales</taxon>
        <taxon>Beijerinckiaceae</taxon>
        <taxon>Methylovirgula</taxon>
    </lineage>
</organism>
<dbReference type="InterPro" id="IPR038740">
    <property type="entry name" value="BioF2-like_GNAT_dom"/>
</dbReference>
<evidence type="ECO:0000259" key="1">
    <source>
        <dbReference type="Pfam" id="PF13480"/>
    </source>
</evidence>
<evidence type="ECO:0000313" key="2">
    <source>
        <dbReference type="EMBL" id="REF89639.1"/>
    </source>
</evidence>
<comment type="caution">
    <text evidence="2">The sequence shown here is derived from an EMBL/GenBank/DDBJ whole genome shotgun (WGS) entry which is preliminary data.</text>
</comment>
<dbReference type="Pfam" id="PF13480">
    <property type="entry name" value="Acetyltransf_6"/>
    <property type="match status" value="1"/>
</dbReference>
<dbReference type="EMBL" id="QUMO01000001">
    <property type="protein sequence ID" value="REF89639.1"/>
    <property type="molecule type" value="Genomic_DNA"/>
</dbReference>
<accession>A0A3D9Z7V1</accession>
<proteinExistence type="predicted"/>
<dbReference type="GO" id="GO:0016740">
    <property type="term" value="F:transferase activity"/>
    <property type="evidence" value="ECO:0007669"/>
    <property type="project" value="UniProtKB-KW"/>
</dbReference>
<feature type="domain" description="BioF2-like acetyltransferase" evidence="1">
    <location>
        <begin position="197"/>
        <end position="325"/>
    </location>
</feature>
<dbReference type="OrthoDB" id="213519at2"/>
<protein>
    <submittedName>
        <fullName evidence="2">CelD/BcsL family acetyltransferase involved in cellulose biosynthesis</fullName>
    </submittedName>
</protein>
<sequence>MQQSAAAFGGKTFAFGADTAHEAASRPAPIVELRQLDEMAPLVEAWRDLLRRSLESNIFLDPDFALPAFTYLRPRNFRILVVFEPGAEARLLALMPLALPAMRFGLARVPVHKQAALGVPLLDRTQAAAALEASLEAIRRLPVAPSALVFSDIPRDGATFRLFADRFAQRGALRTFGEYQRSALFPAAAAQVNRKTKASKNDSRLLRRLGEHGALSYRISRGADAVGAMAEFLALEAEGWKGASRTALASTPGRAAFARAMAEALARSGKLRVESLDLDGKAVAMGLLIEDAGATYFWKTTYDEARAALSPGVLFVRELTNRLVAGKASVKIDSCAMPDHPMIDRLWPERIALLDIGIAVAPGPRARLAFAAEALHRFCRQTAKGLLLRNSSGKAPIVQTWRNRS</sequence>
<evidence type="ECO:0000313" key="3">
    <source>
        <dbReference type="Proteomes" id="UP000256900"/>
    </source>
</evidence>
<dbReference type="Proteomes" id="UP000256900">
    <property type="component" value="Unassembled WGS sequence"/>
</dbReference>
<dbReference type="RefSeq" id="WP_115835382.1">
    <property type="nucleotide sequence ID" value="NZ_CP025086.1"/>
</dbReference>
<keyword evidence="3" id="KW-1185">Reference proteome</keyword>